<dbReference type="Proteomes" id="UP001152607">
    <property type="component" value="Unassembled WGS sequence"/>
</dbReference>
<dbReference type="AlphaFoldDB" id="A0A9W4UJ21"/>
<evidence type="ECO:0008006" key="3">
    <source>
        <dbReference type="Google" id="ProtNLM"/>
    </source>
</evidence>
<keyword evidence="2" id="KW-1185">Reference proteome</keyword>
<name>A0A9W4UJ21_9PLEO</name>
<dbReference type="EMBL" id="CAOQHR010000006">
    <property type="protein sequence ID" value="CAI6336609.1"/>
    <property type="molecule type" value="Genomic_DNA"/>
</dbReference>
<dbReference type="OrthoDB" id="5398371at2759"/>
<sequence>MATSRLLVDDGVIVISPEGNLVLDIRQEESEEQYSYRVKSGTLRANSRYFDNLLSDRFSEGQSLLAALEHLKISGHEDVAGALVGVLPRIRIINVGKIGISKGSNIQNLTADFLRAIHGQPLAVAVPPVSNLANLAVLADRFDAVESLAIYVQRRKYLLATDAKSKSKTGSSIPEERVRQKLLVGLLFDHPPWVTRYSKHLIMRDSAQWQPGVETDDSKALWWDLPYGIEDELIQRREYILETINSIQSHFLKLYTSGERQCKLGYDTSRECDSYQLGEMVRFFIKTSTLRLQGTIYDNTEPTYYSGDLDRLLESLRQCSSYQIDRNHAHCGLRSRMIPLLDLVQNQLSLEIGSLDIGICAECWKNNRGVYAWSLAKRPVMAPPRLLTVSRPNGNSHGAGHQRSLSSSSCLNRHILVREFYMATEKNWAARDAY</sequence>
<evidence type="ECO:0000313" key="1">
    <source>
        <dbReference type="EMBL" id="CAI6336609.1"/>
    </source>
</evidence>
<proteinExistence type="predicted"/>
<reference evidence="1" key="1">
    <citation type="submission" date="2023-01" db="EMBL/GenBank/DDBJ databases">
        <authorList>
            <person name="Van Ghelder C."/>
            <person name="Rancurel C."/>
        </authorList>
    </citation>
    <scope>NUCLEOTIDE SEQUENCE</scope>
    <source>
        <strain evidence="1">CNCM I-4278</strain>
    </source>
</reference>
<evidence type="ECO:0000313" key="2">
    <source>
        <dbReference type="Proteomes" id="UP001152607"/>
    </source>
</evidence>
<gene>
    <name evidence="1" type="ORF">PDIGIT_LOCUS9713</name>
</gene>
<organism evidence="1 2">
    <name type="scientific">Periconia digitata</name>
    <dbReference type="NCBI Taxonomy" id="1303443"/>
    <lineage>
        <taxon>Eukaryota</taxon>
        <taxon>Fungi</taxon>
        <taxon>Dikarya</taxon>
        <taxon>Ascomycota</taxon>
        <taxon>Pezizomycotina</taxon>
        <taxon>Dothideomycetes</taxon>
        <taxon>Pleosporomycetidae</taxon>
        <taxon>Pleosporales</taxon>
        <taxon>Massarineae</taxon>
        <taxon>Periconiaceae</taxon>
        <taxon>Periconia</taxon>
    </lineage>
</organism>
<accession>A0A9W4UJ21</accession>
<comment type="caution">
    <text evidence="1">The sequence shown here is derived from an EMBL/GenBank/DDBJ whole genome shotgun (WGS) entry which is preliminary data.</text>
</comment>
<protein>
    <recommendedName>
        <fullName evidence="3">BTB domain-containing protein</fullName>
    </recommendedName>
</protein>